<dbReference type="InterPro" id="IPR032875">
    <property type="entry name" value="Succ_CoA_lig_flav_dom"/>
</dbReference>
<dbReference type="PANTHER" id="PTHR42793">
    <property type="entry name" value="COA BINDING DOMAIN CONTAINING PROTEIN"/>
    <property type="match status" value="1"/>
</dbReference>
<dbReference type="GO" id="GO:0046872">
    <property type="term" value="F:metal ion binding"/>
    <property type="evidence" value="ECO:0007669"/>
    <property type="project" value="InterPro"/>
</dbReference>
<organism evidence="4 5">
    <name type="scientific">Dactylosporangium sucinum</name>
    <dbReference type="NCBI Taxonomy" id="1424081"/>
    <lineage>
        <taxon>Bacteria</taxon>
        <taxon>Bacillati</taxon>
        <taxon>Actinomycetota</taxon>
        <taxon>Actinomycetes</taxon>
        <taxon>Micromonosporales</taxon>
        <taxon>Micromonosporaceae</taxon>
        <taxon>Dactylosporangium</taxon>
    </lineage>
</organism>
<reference evidence="4" key="2">
    <citation type="submission" date="2020-09" db="EMBL/GenBank/DDBJ databases">
        <authorList>
            <person name="Sun Q."/>
            <person name="Ohkuma M."/>
        </authorList>
    </citation>
    <scope>NUCLEOTIDE SEQUENCE</scope>
    <source>
        <strain evidence="4">JCM 19831</strain>
    </source>
</reference>
<name>A0A917X5C9_9ACTN</name>
<dbReference type="SUPFAM" id="SSF52210">
    <property type="entry name" value="Succinyl-CoA synthetase domains"/>
    <property type="match status" value="2"/>
</dbReference>
<dbReference type="Pfam" id="PF13607">
    <property type="entry name" value="Succ_CoA_lig"/>
    <property type="match status" value="1"/>
</dbReference>
<dbReference type="InterPro" id="IPR013815">
    <property type="entry name" value="ATP_grasp_subdomain_1"/>
</dbReference>
<keyword evidence="1" id="KW-0547">Nucleotide-binding</keyword>
<dbReference type="PROSITE" id="PS51186">
    <property type="entry name" value="GNAT"/>
    <property type="match status" value="1"/>
</dbReference>
<evidence type="ECO:0000313" key="5">
    <source>
        <dbReference type="Proteomes" id="UP000642070"/>
    </source>
</evidence>
<keyword evidence="1" id="KW-0067">ATP-binding</keyword>
<dbReference type="Pfam" id="PF13380">
    <property type="entry name" value="CoA_binding_2"/>
    <property type="match status" value="1"/>
</dbReference>
<proteinExistence type="predicted"/>
<gene>
    <name evidence="4" type="ORF">GCM10007977_082580</name>
</gene>
<dbReference type="RefSeq" id="WP_190255517.1">
    <property type="nucleotide sequence ID" value="NZ_BMPI01000057.1"/>
</dbReference>
<dbReference type="PROSITE" id="PS50975">
    <property type="entry name" value="ATP_GRASP"/>
    <property type="match status" value="1"/>
</dbReference>
<dbReference type="Proteomes" id="UP000642070">
    <property type="component" value="Unassembled WGS sequence"/>
</dbReference>
<evidence type="ECO:0000256" key="1">
    <source>
        <dbReference type="PROSITE-ProRule" id="PRU00409"/>
    </source>
</evidence>
<comment type="caution">
    <text evidence="4">The sequence shown here is derived from an EMBL/GenBank/DDBJ whole genome shotgun (WGS) entry which is preliminary data.</text>
</comment>
<dbReference type="InterPro" id="IPR016102">
    <property type="entry name" value="Succinyl-CoA_synth-like"/>
</dbReference>
<evidence type="ECO:0000259" key="2">
    <source>
        <dbReference type="PROSITE" id="PS50975"/>
    </source>
</evidence>
<keyword evidence="5" id="KW-1185">Reference proteome</keyword>
<evidence type="ECO:0000313" key="4">
    <source>
        <dbReference type="EMBL" id="GGM68278.1"/>
    </source>
</evidence>
<dbReference type="GO" id="GO:0005524">
    <property type="term" value="F:ATP binding"/>
    <property type="evidence" value="ECO:0007669"/>
    <property type="project" value="UniProtKB-UniRule"/>
</dbReference>
<dbReference type="SUPFAM" id="SSF51735">
    <property type="entry name" value="NAD(P)-binding Rossmann-fold domains"/>
    <property type="match status" value="1"/>
</dbReference>
<dbReference type="InterPro" id="IPR003781">
    <property type="entry name" value="CoA-bd"/>
</dbReference>
<dbReference type="SUPFAM" id="SSF55729">
    <property type="entry name" value="Acyl-CoA N-acyltransferases (Nat)"/>
    <property type="match status" value="1"/>
</dbReference>
<dbReference type="SUPFAM" id="SSF56059">
    <property type="entry name" value="Glutathione synthetase ATP-binding domain-like"/>
    <property type="match status" value="1"/>
</dbReference>
<dbReference type="Gene3D" id="3.40.50.261">
    <property type="entry name" value="Succinyl-CoA synthetase domains"/>
    <property type="match status" value="2"/>
</dbReference>
<dbReference type="SMART" id="SM00881">
    <property type="entry name" value="CoA_binding"/>
    <property type="match status" value="1"/>
</dbReference>
<dbReference type="InterPro" id="IPR016181">
    <property type="entry name" value="Acyl_CoA_acyltransferase"/>
</dbReference>
<dbReference type="InterPro" id="IPR000182">
    <property type="entry name" value="GNAT_dom"/>
</dbReference>
<feature type="domain" description="ATP-grasp" evidence="2">
    <location>
        <begin position="654"/>
        <end position="859"/>
    </location>
</feature>
<dbReference type="Pfam" id="PF13549">
    <property type="entry name" value="ATP-grasp_5"/>
    <property type="match status" value="1"/>
</dbReference>
<feature type="domain" description="N-acetyltransferase" evidence="3">
    <location>
        <begin position="14"/>
        <end position="175"/>
    </location>
</feature>
<dbReference type="PANTHER" id="PTHR42793:SF1">
    <property type="entry name" value="PEPTIDYL-LYSINE N-ACETYLTRANSFERASE PATZ"/>
    <property type="match status" value="1"/>
</dbReference>
<dbReference type="GO" id="GO:0016747">
    <property type="term" value="F:acyltransferase activity, transferring groups other than amino-acyl groups"/>
    <property type="evidence" value="ECO:0007669"/>
    <property type="project" value="InterPro"/>
</dbReference>
<dbReference type="Gene3D" id="3.30.1490.20">
    <property type="entry name" value="ATP-grasp fold, A domain"/>
    <property type="match status" value="1"/>
</dbReference>
<dbReference type="Gene3D" id="3.30.470.20">
    <property type="entry name" value="ATP-grasp fold, B domain"/>
    <property type="match status" value="1"/>
</dbReference>
<reference evidence="4" key="1">
    <citation type="journal article" date="2014" name="Int. J. Syst. Evol. Microbiol.">
        <title>Complete genome sequence of Corynebacterium casei LMG S-19264T (=DSM 44701T), isolated from a smear-ripened cheese.</title>
        <authorList>
            <consortium name="US DOE Joint Genome Institute (JGI-PGF)"/>
            <person name="Walter F."/>
            <person name="Albersmeier A."/>
            <person name="Kalinowski J."/>
            <person name="Ruckert C."/>
        </authorList>
    </citation>
    <scope>NUCLEOTIDE SEQUENCE</scope>
    <source>
        <strain evidence="4">JCM 19831</strain>
    </source>
</reference>
<dbReference type="EMBL" id="BMPI01000057">
    <property type="protein sequence ID" value="GGM68278.1"/>
    <property type="molecule type" value="Genomic_DNA"/>
</dbReference>
<dbReference type="Gene3D" id="3.40.50.720">
    <property type="entry name" value="NAD(P)-binding Rossmann-like Domain"/>
    <property type="match status" value="1"/>
</dbReference>
<protein>
    <submittedName>
        <fullName evidence="4">GNAT family N-acetyltransferase</fullName>
    </submittedName>
</protein>
<dbReference type="InterPro" id="IPR036291">
    <property type="entry name" value="NAD(P)-bd_dom_sf"/>
</dbReference>
<evidence type="ECO:0000259" key="3">
    <source>
        <dbReference type="PROSITE" id="PS51186"/>
    </source>
</evidence>
<sequence>MEATDCLTMDGRIVHVRTIRPDDAPALLALYQRLSPRSRYLRFFCAGAALDAEVRRLTRAPDADHVGVLVEEGGRVLAAGSYERVGRDQADFALVVADEHHGEGLGTLLLEHLAAAARRAGITELVGDVLPENAAMLKVGRDIAPGSAGRFVCGAVRITVPTIPDDAALAAVGARDRTAAHRSLRPLLAPASVAVVGAGRAAGGVGHEVLAALRDGGFTGSLYAVNPHADQVCGMAAHPTVASIGSPVDLAVIAVPAGQVPDVVRQCCDAGVRAAVVLSAGLDRAAKRDLVASARRHGMRIVGPNCLGVINMDPAVRLDAAFAPAPPLAGGLAVASQSGAVGIAILHASARCGVGVSSFVSLGDKADVSSNDLLAYWCDDPATRAVALYVESFGNPRRFAWVARALSRRKPLLAVKSGRSEGGLRAGASHTAAAAAPDTAVGALFAQAGVIRTDTLGELLDAARVLVDQPLPAGSRLAVVGNAGGLNVLVADAAGTARLTLPTLTLPGRAGDNPIDLGAEATPEAMAAAIRAVAESGGADLLVVTFVATRANDGAAMLAALAAAVDECPDLPVAVVAVGLPDVPANIGVRRVPVFDLPEPAVLALGRAAHYAAWRREPAGSRPVLPGIDAETARDVVRRTLATGDGWQPADVARSLLGCYGVPVVETVAATGADDAVRRAAAVGYPVAVKAAAPGIVHRSDIGAVWLGLSDEAAVRRAYRAIGGALGQARPEVLVQPMAPAGVELVAGVVHDERFGSVVMLGLGGVHTDLLGDSSLRLLPLTDRDAAAMWRGLRGAALLTGYRGAPPVDTAALEDLLLRLGRLAEDLPEVAELDLNPVLAGPRGCTAVDVKLRLARVGAEPDAYVRQLTHA</sequence>
<dbReference type="InterPro" id="IPR011761">
    <property type="entry name" value="ATP-grasp"/>
</dbReference>
<dbReference type="Pfam" id="PF00583">
    <property type="entry name" value="Acetyltransf_1"/>
    <property type="match status" value="1"/>
</dbReference>
<accession>A0A917X5C9</accession>
<dbReference type="Gene3D" id="3.40.630.30">
    <property type="match status" value="1"/>
</dbReference>
<dbReference type="AlphaFoldDB" id="A0A917X5C9"/>